<keyword evidence="2" id="KW-0238">DNA-binding</keyword>
<dbReference type="InterPro" id="IPR045981">
    <property type="entry name" value="DUF5937"/>
</dbReference>
<dbReference type="InterPro" id="IPR051011">
    <property type="entry name" value="Metal_resp_trans_reg"/>
</dbReference>
<dbReference type="GO" id="GO:0003677">
    <property type="term" value="F:DNA binding"/>
    <property type="evidence" value="ECO:0007669"/>
    <property type="project" value="UniProtKB-KW"/>
</dbReference>
<dbReference type="SMART" id="SM00418">
    <property type="entry name" value="HTH_ARSR"/>
    <property type="match status" value="1"/>
</dbReference>
<evidence type="ECO:0000259" key="4">
    <source>
        <dbReference type="PROSITE" id="PS50987"/>
    </source>
</evidence>
<comment type="caution">
    <text evidence="5">The sequence shown here is derived from an EMBL/GenBank/DDBJ whole genome shotgun (WGS) entry which is preliminary data.</text>
</comment>
<dbReference type="PROSITE" id="PS50987">
    <property type="entry name" value="HTH_ARSR_2"/>
    <property type="match status" value="1"/>
</dbReference>
<dbReference type="Proteomes" id="UP000295621">
    <property type="component" value="Unassembled WGS sequence"/>
</dbReference>
<dbReference type="SUPFAM" id="SSF46785">
    <property type="entry name" value="Winged helix' DNA-binding domain"/>
    <property type="match status" value="1"/>
</dbReference>
<evidence type="ECO:0000313" key="6">
    <source>
        <dbReference type="Proteomes" id="UP000295621"/>
    </source>
</evidence>
<dbReference type="AlphaFoldDB" id="A0A4R4S1Q8"/>
<evidence type="ECO:0000313" key="5">
    <source>
        <dbReference type="EMBL" id="TDC56668.1"/>
    </source>
</evidence>
<dbReference type="InterPro" id="IPR011991">
    <property type="entry name" value="ArsR-like_HTH"/>
</dbReference>
<dbReference type="Gene3D" id="1.10.10.10">
    <property type="entry name" value="Winged helix-like DNA-binding domain superfamily/Winged helix DNA-binding domain"/>
    <property type="match status" value="1"/>
</dbReference>
<dbReference type="PANTHER" id="PTHR43132:SF6">
    <property type="entry name" value="HTH-TYPE TRANSCRIPTIONAL REPRESSOR CZRA"/>
    <property type="match status" value="1"/>
</dbReference>
<name>A0A4R4S1Q8_9ACTN</name>
<keyword evidence="3" id="KW-0804">Transcription</keyword>
<evidence type="ECO:0000256" key="3">
    <source>
        <dbReference type="ARBA" id="ARBA00023163"/>
    </source>
</evidence>
<sequence>MILVDVDSASLARVRLTPSPAYELIGWLMLAAQGRRHPVFGDPGPAARTALRDPRTALVAAVLPQAGRGYIPDLLTPQPPAGRRSRLLEAQLDAVAATPSGVVAQQLEWCAAERELPGEARAAVRAGTFATRVAEGMRAFWRATLADGWSALHGTLDADIRARSHRLAEYGVGDVLASLHGDLRWAGGRLEVRKPYRERLALRDDELVLAPSALRWPALSVQICAPGNAVLCYPADGVGADGVGAGAPAAGAAAGHRRRRAVSALLGTTRGVLLCDLGEARSTGDLSTRHGLAPATVSHHLGVLLRAGLVHRTRDGRVVRYQRSARGDVLVGD</sequence>
<gene>
    <name evidence="5" type="ORF">E1212_01455</name>
</gene>
<dbReference type="OrthoDB" id="3460651at2"/>
<dbReference type="InterPro" id="IPR036388">
    <property type="entry name" value="WH-like_DNA-bd_sf"/>
</dbReference>
<accession>A0A4R4S1Q8</accession>
<protein>
    <submittedName>
        <fullName evidence="5">Transcriptional regulator</fullName>
    </submittedName>
</protein>
<evidence type="ECO:0000256" key="1">
    <source>
        <dbReference type="ARBA" id="ARBA00023015"/>
    </source>
</evidence>
<proteinExistence type="predicted"/>
<dbReference type="InterPro" id="IPR036390">
    <property type="entry name" value="WH_DNA-bd_sf"/>
</dbReference>
<reference evidence="5 6" key="1">
    <citation type="submission" date="2019-02" db="EMBL/GenBank/DDBJ databases">
        <title>Draft genome sequences of novel Actinobacteria.</title>
        <authorList>
            <person name="Sahin N."/>
            <person name="Ay H."/>
            <person name="Saygin H."/>
        </authorList>
    </citation>
    <scope>NUCLEOTIDE SEQUENCE [LARGE SCALE GENOMIC DNA]</scope>
    <source>
        <strain evidence="5 6">KC603</strain>
    </source>
</reference>
<dbReference type="PANTHER" id="PTHR43132">
    <property type="entry name" value="ARSENICAL RESISTANCE OPERON REPRESSOR ARSR-RELATED"/>
    <property type="match status" value="1"/>
</dbReference>
<evidence type="ECO:0000256" key="2">
    <source>
        <dbReference type="ARBA" id="ARBA00023125"/>
    </source>
</evidence>
<dbReference type="EMBL" id="SMKL01000002">
    <property type="protein sequence ID" value="TDC56668.1"/>
    <property type="molecule type" value="Genomic_DNA"/>
</dbReference>
<dbReference type="CDD" id="cd00090">
    <property type="entry name" value="HTH_ARSR"/>
    <property type="match status" value="1"/>
</dbReference>
<dbReference type="RefSeq" id="WP_131978054.1">
    <property type="nucleotide sequence ID" value="NZ_SMKL01000002.1"/>
</dbReference>
<dbReference type="InterPro" id="IPR001845">
    <property type="entry name" value="HTH_ArsR_DNA-bd_dom"/>
</dbReference>
<dbReference type="Pfam" id="PF19361">
    <property type="entry name" value="DUF5937"/>
    <property type="match status" value="1"/>
</dbReference>
<feature type="domain" description="HTH arsR-type" evidence="4">
    <location>
        <begin position="238"/>
        <end position="333"/>
    </location>
</feature>
<dbReference type="GO" id="GO:0003700">
    <property type="term" value="F:DNA-binding transcription factor activity"/>
    <property type="evidence" value="ECO:0007669"/>
    <property type="project" value="InterPro"/>
</dbReference>
<keyword evidence="1" id="KW-0805">Transcription regulation</keyword>
<dbReference type="Pfam" id="PF01022">
    <property type="entry name" value="HTH_5"/>
    <property type="match status" value="1"/>
</dbReference>
<organism evidence="5 6">
    <name type="scientific">Jiangella ureilytica</name>
    <dbReference type="NCBI Taxonomy" id="2530374"/>
    <lineage>
        <taxon>Bacteria</taxon>
        <taxon>Bacillati</taxon>
        <taxon>Actinomycetota</taxon>
        <taxon>Actinomycetes</taxon>
        <taxon>Jiangellales</taxon>
        <taxon>Jiangellaceae</taxon>
        <taxon>Jiangella</taxon>
    </lineage>
</organism>
<keyword evidence="6" id="KW-1185">Reference proteome</keyword>